<keyword evidence="2" id="KW-1185">Reference proteome</keyword>
<sequence length="48" mass="5613">FLTTERYIPHDQKVYTFYGKLLSFVCALRKVAFNSSRYVALKTVPALR</sequence>
<gene>
    <name evidence="1" type="ORF">HMPREF3185_01023</name>
</gene>
<organism evidence="1 2">
    <name type="scientific">Porphyromonas somerae</name>
    <dbReference type="NCBI Taxonomy" id="322095"/>
    <lineage>
        <taxon>Bacteria</taxon>
        <taxon>Pseudomonadati</taxon>
        <taxon>Bacteroidota</taxon>
        <taxon>Bacteroidia</taxon>
        <taxon>Bacteroidales</taxon>
        <taxon>Porphyromonadaceae</taxon>
        <taxon>Porphyromonas</taxon>
    </lineage>
</organism>
<protein>
    <submittedName>
        <fullName evidence="1">Uncharacterized protein</fullName>
    </submittedName>
</protein>
<proteinExistence type="predicted"/>
<feature type="non-terminal residue" evidence="1">
    <location>
        <position position="1"/>
    </location>
</feature>
<evidence type="ECO:0000313" key="2">
    <source>
        <dbReference type="Proteomes" id="UP000070224"/>
    </source>
</evidence>
<dbReference type="EMBL" id="LSDK01000070">
    <property type="protein sequence ID" value="KXB76315.1"/>
    <property type="molecule type" value="Genomic_DNA"/>
</dbReference>
<dbReference type="Proteomes" id="UP000070224">
    <property type="component" value="Unassembled WGS sequence"/>
</dbReference>
<accession>A0A134B8Q8</accession>
<evidence type="ECO:0000313" key="1">
    <source>
        <dbReference type="EMBL" id="KXB76315.1"/>
    </source>
</evidence>
<reference evidence="2" key="1">
    <citation type="submission" date="2016-01" db="EMBL/GenBank/DDBJ databases">
        <authorList>
            <person name="Mitreva M."/>
            <person name="Pepin K.H."/>
            <person name="Mihindukulasuriya K.A."/>
            <person name="Fulton R."/>
            <person name="Fronick C."/>
            <person name="O'Laughlin M."/>
            <person name="Miner T."/>
            <person name="Herter B."/>
            <person name="Rosa B.A."/>
            <person name="Cordes M."/>
            <person name="Tomlinson C."/>
            <person name="Wollam A."/>
            <person name="Palsikar V.B."/>
            <person name="Mardis E.R."/>
            <person name="Wilson R.K."/>
        </authorList>
    </citation>
    <scope>NUCLEOTIDE SEQUENCE [LARGE SCALE GENOMIC DNA]</scope>
    <source>
        <strain evidence="2">KA00683</strain>
    </source>
</reference>
<dbReference type="PATRIC" id="fig|322095.3.peg.1010"/>
<comment type="caution">
    <text evidence="1">The sequence shown here is derived from an EMBL/GenBank/DDBJ whole genome shotgun (WGS) entry which is preliminary data.</text>
</comment>
<name>A0A134B8Q8_9PORP</name>
<dbReference type="AlphaFoldDB" id="A0A134B8Q8"/>